<evidence type="ECO:0000256" key="2">
    <source>
        <dbReference type="ARBA" id="ARBA00022642"/>
    </source>
</evidence>
<name>A0ABX7YT38_9GAMM</name>
<dbReference type="Gene3D" id="3.40.50.850">
    <property type="entry name" value="Isochorismatase-like"/>
    <property type="match status" value="1"/>
</dbReference>
<keyword evidence="3" id="KW-0479">Metal-binding</keyword>
<keyword evidence="10" id="KW-1185">Reference proteome</keyword>
<comment type="similarity">
    <text evidence="1">Belongs to the isochorismatase family.</text>
</comment>
<evidence type="ECO:0000256" key="5">
    <source>
        <dbReference type="ARBA" id="ARBA00037900"/>
    </source>
</evidence>
<comment type="pathway">
    <text evidence="5">Cofactor biosynthesis; nicotinate biosynthesis; nicotinate from nicotinamide: step 1/1.</text>
</comment>
<dbReference type="CDD" id="cd01011">
    <property type="entry name" value="nicotinamidase"/>
    <property type="match status" value="1"/>
</dbReference>
<evidence type="ECO:0000313" key="9">
    <source>
        <dbReference type="EMBL" id="QUN05540.1"/>
    </source>
</evidence>
<feature type="domain" description="Isochorismatase-like" evidence="8">
    <location>
        <begin position="48"/>
        <end position="196"/>
    </location>
</feature>
<sequence length="211" mass="22438">MIAAFDVDAQRTFTPLCPNELPVVGGDEIAAELNAQAKLAQLRVASKDAHCAAAKWVVASHEQMLQPLDYPDADLTWVRHAEPGTEGFELIPGLPAPAEYDFLVYKGVETAMHPYGACYHDLAGRISTGVIEWLKCQAVDTVIVGGLALDFCVKTTALQLAAAGFKVYLNLAACRAISAQGADAACEEMRQAGIILVKDSQVLAATLNGSH</sequence>
<dbReference type="Proteomes" id="UP000679575">
    <property type="component" value="Chromosome"/>
</dbReference>
<evidence type="ECO:0000256" key="4">
    <source>
        <dbReference type="ARBA" id="ARBA00022801"/>
    </source>
</evidence>
<gene>
    <name evidence="9" type="ORF">KDN34_15320</name>
</gene>
<dbReference type="InterPro" id="IPR000868">
    <property type="entry name" value="Isochorismatase-like_dom"/>
</dbReference>
<dbReference type="PANTHER" id="PTHR11080">
    <property type="entry name" value="PYRAZINAMIDASE/NICOTINAMIDASE"/>
    <property type="match status" value="1"/>
</dbReference>
<dbReference type="SUPFAM" id="SSF52499">
    <property type="entry name" value="Isochorismatase-like hydrolases"/>
    <property type="match status" value="1"/>
</dbReference>
<dbReference type="Pfam" id="PF00857">
    <property type="entry name" value="Isochorismatase"/>
    <property type="match status" value="1"/>
</dbReference>
<dbReference type="PANTHER" id="PTHR11080:SF2">
    <property type="entry name" value="LD05707P"/>
    <property type="match status" value="1"/>
</dbReference>
<evidence type="ECO:0000259" key="8">
    <source>
        <dbReference type="Pfam" id="PF00857"/>
    </source>
</evidence>
<keyword evidence="4" id="KW-0378">Hydrolase</keyword>
<dbReference type="InterPro" id="IPR036380">
    <property type="entry name" value="Isochorismatase-like_sf"/>
</dbReference>
<protein>
    <recommendedName>
        <fullName evidence="6">nicotinamidase</fullName>
        <ecNumber evidence="6">3.5.1.19</ecNumber>
    </recommendedName>
    <alternativeName>
        <fullName evidence="7">Nicotinamide deamidase</fullName>
    </alternativeName>
</protein>
<keyword evidence="2" id="KW-0662">Pyridine nucleotide biosynthesis</keyword>
<evidence type="ECO:0000256" key="1">
    <source>
        <dbReference type="ARBA" id="ARBA00006336"/>
    </source>
</evidence>
<proteinExistence type="inferred from homology"/>
<dbReference type="InterPro" id="IPR052347">
    <property type="entry name" value="Isochorismatase_Nicotinamidase"/>
</dbReference>
<organism evidence="9 10">
    <name type="scientific">Shewanella yunxiaonensis</name>
    <dbReference type="NCBI Taxonomy" id="2829809"/>
    <lineage>
        <taxon>Bacteria</taxon>
        <taxon>Pseudomonadati</taxon>
        <taxon>Pseudomonadota</taxon>
        <taxon>Gammaproteobacteria</taxon>
        <taxon>Alteromonadales</taxon>
        <taxon>Shewanellaceae</taxon>
        <taxon>Shewanella</taxon>
    </lineage>
</organism>
<accession>A0ABX7YT38</accession>
<evidence type="ECO:0000313" key="10">
    <source>
        <dbReference type="Proteomes" id="UP000679575"/>
    </source>
</evidence>
<dbReference type="EMBL" id="CP073587">
    <property type="protein sequence ID" value="QUN05540.1"/>
    <property type="molecule type" value="Genomic_DNA"/>
</dbReference>
<dbReference type="EC" id="3.5.1.19" evidence="6"/>
<evidence type="ECO:0000256" key="3">
    <source>
        <dbReference type="ARBA" id="ARBA00022723"/>
    </source>
</evidence>
<reference evidence="9 10" key="1">
    <citation type="submission" date="2021-04" db="EMBL/GenBank/DDBJ databases">
        <title>Novel species identification of genus Shewanella.</title>
        <authorList>
            <person name="Liu G."/>
        </authorList>
    </citation>
    <scope>NUCLEOTIDE SEQUENCE [LARGE SCALE GENOMIC DNA]</scope>
    <source>
        <strain evidence="9 10">FJAT-54481</strain>
    </source>
</reference>
<evidence type="ECO:0000256" key="7">
    <source>
        <dbReference type="ARBA" id="ARBA00043224"/>
    </source>
</evidence>
<evidence type="ECO:0000256" key="6">
    <source>
        <dbReference type="ARBA" id="ARBA00039017"/>
    </source>
</evidence>
<dbReference type="RefSeq" id="WP_212594571.1">
    <property type="nucleotide sequence ID" value="NZ_CP073587.1"/>
</dbReference>